<evidence type="ECO:0000313" key="8">
    <source>
        <dbReference type="EMBL" id="HJC07265.1"/>
    </source>
</evidence>
<comment type="similarity">
    <text evidence="1 5">Belongs to the glycosyl hydrolase 32 family.</text>
</comment>
<dbReference type="Proteomes" id="UP000823910">
    <property type="component" value="Unassembled WGS sequence"/>
</dbReference>
<dbReference type="InterPro" id="IPR013320">
    <property type="entry name" value="ConA-like_dom_sf"/>
</dbReference>
<keyword evidence="4 5" id="KW-0326">Glycosidase</keyword>
<dbReference type="InterPro" id="IPR013189">
    <property type="entry name" value="Glyco_hydro_32_C"/>
</dbReference>
<accession>A0A9D2SIB6</accession>
<dbReference type="SUPFAM" id="SSF75005">
    <property type="entry name" value="Arabinanase/levansucrase/invertase"/>
    <property type="match status" value="1"/>
</dbReference>
<evidence type="ECO:0000256" key="1">
    <source>
        <dbReference type="ARBA" id="ARBA00009902"/>
    </source>
</evidence>
<feature type="domain" description="Glycosyl hydrolase family 32 C-terminal" evidence="7">
    <location>
        <begin position="393"/>
        <end position="442"/>
    </location>
</feature>
<evidence type="ECO:0000259" key="6">
    <source>
        <dbReference type="Pfam" id="PF00251"/>
    </source>
</evidence>
<evidence type="ECO:0000256" key="3">
    <source>
        <dbReference type="ARBA" id="ARBA00022801"/>
    </source>
</evidence>
<comment type="caution">
    <text evidence="8">The sequence shown here is derived from an EMBL/GenBank/DDBJ whole genome shotgun (WGS) entry which is preliminary data.</text>
</comment>
<dbReference type="SMART" id="SM00640">
    <property type="entry name" value="Glyco_32"/>
    <property type="match status" value="1"/>
</dbReference>
<dbReference type="Pfam" id="PF00251">
    <property type="entry name" value="Glyco_hydro_32N"/>
    <property type="match status" value="1"/>
</dbReference>
<dbReference type="Gene3D" id="2.115.10.20">
    <property type="entry name" value="Glycosyl hydrolase domain, family 43"/>
    <property type="match status" value="1"/>
</dbReference>
<organism evidence="8 9">
    <name type="scientific">Candidatus Enterocloster excrementipullorum</name>
    <dbReference type="NCBI Taxonomy" id="2838559"/>
    <lineage>
        <taxon>Bacteria</taxon>
        <taxon>Bacillati</taxon>
        <taxon>Bacillota</taxon>
        <taxon>Clostridia</taxon>
        <taxon>Lachnospirales</taxon>
        <taxon>Lachnospiraceae</taxon>
        <taxon>Enterocloster</taxon>
    </lineage>
</organism>
<feature type="domain" description="Glycosyl hydrolase family 32 N-terminal" evidence="6">
    <location>
        <begin position="15"/>
        <end position="305"/>
    </location>
</feature>
<dbReference type="InterPro" id="IPR018053">
    <property type="entry name" value="Glyco_hydro_32_AS"/>
</dbReference>
<evidence type="ECO:0000256" key="2">
    <source>
        <dbReference type="ARBA" id="ARBA00012758"/>
    </source>
</evidence>
<dbReference type="GO" id="GO:0004564">
    <property type="term" value="F:beta-fructofuranosidase activity"/>
    <property type="evidence" value="ECO:0007669"/>
    <property type="project" value="UniProtKB-EC"/>
</dbReference>
<dbReference type="InterPro" id="IPR013148">
    <property type="entry name" value="Glyco_hydro_32_N"/>
</dbReference>
<dbReference type="EC" id="3.2.1.26" evidence="2"/>
<name>A0A9D2SIB6_9FIRM</name>
<reference evidence="8" key="2">
    <citation type="submission" date="2021-04" db="EMBL/GenBank/DDBJ databases">
        <authorList>
            <person name="Gilroy R."/>
        </authorList>
    </citation>
    <scope>NUCLEOTIDE SEQUENCE</scope>
    <source>
        <strain evidence="8">CHK180-15479</strain>
    </source>
</reference>
<dbReference type="Gene3D" id="2.60.120.560">
    <property type="entry name" value="Exo-inulinase, domain 1"/>
    <property type="match status" value="1"/>
</dbReference>
<dbReference type="EMBL" id="DWWT01000078">
    <property type="protein sequence ID" value="HJC07265.1"/>
    <property type="molecule type" value="Genomic_DNA"/>
</dbReference>
<evidence type="ECO:0000256" key="5">
    <source>
        <dbReference type="RuleBase" id="RU362110"/>
    </source>
</evidence>
<dbReference type="InterPro" id="IPR023296">
    <property type="entry name" value="Glyco_hydro_beta-prop_sf"/>
</dbReference>
<dbReference type="GO" id="GO:0005975">
    <property type="term" value="P:carbohydrate metabolic process"/>
    <property type="evidence" value="ECO:0007669"/>
    <property type="project" value="InterPro"/>
</dbReference>
<dbReference type="Pfam" id="PF08244">
    <property type="entry name" value="Glyco_hydro_32C"/>
    <property type="match status" value="1"/>
</dbReference>
<evidence type="ECO:0000313" key="9">
    <source>
        <dbReference type="Proteomes" id="UP000823910"/>
    </source>
</evidence>
<dbReference type="PANTHER" id="PTHR43101">
    <property type="entry name" value="BETA-FRUCTOSIDASE"/>
    <property type="match status" value="1"/>
</dbReference>
<protein>
    <recommendedName>
        <fullName evidence="2">beta-fructofuranosidase</fullName>
        <ecNumber evidence="2">3.2.1.26</ecNumber>
    </recommendedName>
</protein>
<dbReference type="PROSITE" id="PS00609">
    <property type="entry name" value="GLYCOSYL_HYDROL_F32"/>
    <property type="match status" value="1"/>
</dbReference>
<proteinExistence type="inferred from homology"/>
<dbReference type="CDD" id="cd08996">
    <property type="entry name" value="GH32_FFase"/>
    <property type="match status" value="1"/>
</dbReference>
<evidence type="ECO:0000259" key="7">
    <source>
        <dbReference type="Pfam" id="PF08244"/>
    </source>
</evidence>
<dbReference type="PANTHER" id="PTHR43101:SF1">
    <property type="entry name" value="BETA-FRUCTOSIDASE"/>
    <property type="match status" value="1"/>
</dbReference>
<dbReference type="AlphaFoldDB" id="A0A9D2SIB6"/>
<keyword evidence="3 5" id="KW-0378">Hydrolase</keyword>
<dbReference type="InterPro" id="IPR051214">
    <property type="entry name" value="GH32_Enzymes"/>
</dbReference>
<dbReference type="InterPro" id="IPR001362">
    <property type="entry name" value="Glyco_hydro_32"/>
</dbReference>
<sequence length="463" mass="54057">MTVPFKGDPYRLKIHLTPPTGWMNDPNGFTQYKGAYHIFYQAYPYSADGGIKHWGHVVTNDFQQYTFLPPALYPQEFYDCQGCYSGSAIEKEHELCILYTGHVADRHPKEEQCLAKSRDGVHFEKHPGNPVIPHPACMEEDFRDPYMWKKGEYYYCIIGSKWNSRGRVLLYRSRDLLSWEFVNVMLEGRENQGDMWECPCLTEYPEGTLLLISPENREGIKHSSWYFTGELDYETGRFLVEKEGRVDWGTEFYAPQMINSGGRKLLLAWMDNWESEKKSREYQWAGALTYPREVKIQRGELIMYPIEEIKKLRTPLLERRDWKLPAQTNVLDGLRCALFDLELEIPVQELQKGKIDLALRIGDIGDGIHIFLTCREAEIEIRESGEKRQFCIHLGQTEKEWVSLRIIADMSSIELFFNEGRINATYRMYLSAANDRLSLTAGIGRTLRKIALYRLEPLRFDFS</sequence>
<gene>
    <name evidence="8" type="ORF">H9704_14165</name>
</gene>
<reference evidence="8" key="1">
    <citation type="journal article" date="2021" name="PeerJ">
        <title>Extensive microbial diversity within the chicken gut microbiome revealed by metagenomics and culture.</title>
        <authorList>
            <person name="Gilroy R."/>
            <person name="Ravi A."/>
            <person name="Getino M."/>
            <person name="Pursley I."/>
            <person name="Horton D.L."/>
            <person name="Alikhan N.F."/>
            <person name="Baker D."/>
            <person name="Gharbi K."/>
            <person name="Hall N."/>
            <person name="Watson M."/>
            <person name="Adriaenssens E.M."/>
            <person name="Foster-Nyarko E."/>
            <person name="Jarju S."/>
            <person name="Secka A."/>
            <person name="Antonio M."/>
            <person name="Oren A."/>
            <person name="Chaudhuri R.R."/>
            <person name="La Ragione R."/>
            <person name="Hildebrand F."/>
            <person name="Pallen M.J."/>
        </authorList>
    </citation>
    <scope>NUCLEOTIDE SEQUENCE</scope>
    <source>
        <strain evidence="8">CHK180-15479</strain>
    </source>
</reference>
<evidence type="ECO:0000256" key="4">
    <source>
        <dbReference type="ARBA" id="ARBA00023295"/>
    </source>
</evidence>
<dbReference type="SUPFAM" id="SSF49899">
    <property type="entry name" value="Concanavalin A-like lectins/glucanases"/>
    <property type="match status" value="1"/>
</dbReference>